<organism evidence="1 2">
    <name type="scientific">Colletotrichum truncatum</name>
    <name type="common">Anthracnose fungus</name>
    <name type="synonym">Colletotrichum capsici</name>
    <dbReference type="NCBI Taxonomy" id="5467"/>
    <lineage>
        <taxon>Eukaryota</taxon>
        <taxon>Fungi</taxon>
        <taxon>Dikarya</taxon>
        <taxon>Ascomycota</taxon>
        <taxon>Pezizomycotina</taxon>
        <taxon>Sordariomycetes</taxon>
        <taxon>Hypocreomycetidae</taxon>
        <taxon>Glomerellales</taxon>
        <taxon>Glomerellaceae</taxon>
        <taxon>Colletotrichum</taxon>
        <taxon>Colletotrichum truncatum species complex</taxon>
    </lineage>
</organism>
<accession>A0ACC3ZLJ9</accession>
<evidence type="ECO:0000313" key="2">
    <source>
        <dbReference type="Proteomes" id="UP000805649"/>
    </source>
</evidence>
<dbReference type="EMBL" id="VUJX02000001">
    <property type="protein sequence ID" value="KAL0944986.1"/>
    <property type="molecule type" value="Genomic_DNA"/>
</dbReference>
<sequence length="482" mass="53792">MVPHTLNCNNQQNIMGDLIENTSTTQAASTTFGKPFLKEFLIDPAYHNLNQGSFGTYPRPIQHALRSYQDKAEARPDQFIRYTYHDHLRESRQALADLLHAPLSTIVLVPNATTGINTVLRNLTWNSDGLDEVLYFTTVYGSCGKTIDYIVDTHPGLVSTRAITLTYPLEDEEIVALFRESVATSNKEGKRPRICLFDTVSSLPGVRFPFEAMVAACRELGVTSLVDGAQGVGMLPLDLSALDPDYFVSNCHKWLHVPRSCAVFYVPERNQHHMVSTVPTSHGYVPRSGGPRFNPLPVSKDSAFVMNFGFVGTLDNSPYLCVKDAIEWRKSIGGEDKIIEYIWTLAKEGGKKAADILGTFIMDNKAETMTKCGMVNVALPMVASEDAETPSTGPDGTITVPQKEAVPIGQWILETLVQEYQTFVAVFCHNGRWYTRLSAQIYLEQEDFEWIAHTMKEICQRVGKHEYKAKAEELARVAKEAK</sequence>
<keyword evidence="2" id="KW-1185">Reference proteome</keyword>
<dbReference type="Proteomes" id="UP000805649">
    <property type="component" value="Unassembled WGS sequence"/>
</dbReference>
<protein>
    <submittedName>
        <fullName evidence="1">Aminotransferase family protein</fullName>
    </submittedName>
</protein>
<keyword evidence="1" id="KW-0808">Transferase</keyword>
<evidence type="ECO:0000313" key="1">
    <source>
        <dbReference type="EMBL" id="KAL0944986.1"/>
    </source>
</evidence>
<reference evidence="1 2" key="1">
    <citation type="journal article" date="2020" name="Phytopathology">
        <title>Genome Sequence Resources of Colletotrichum truncatum, C. plurivorum, C. musicola, and C. sojae: Four Species Pathogenic to Soybean (Glycine max).</title>
        <authorList>
            <person name="Rogerio F."/>
            <person name="Boufleur T.R."/>
            <person name="Ciampi-Guillardi M."/>
            <person name="Sukno S.A."/>
            <person name="Thon M.R."/>
            <person name="Massola Junior N.S."/>
            <person name="Baroncelli R."/>
        </authorList>
    </citation>
    <scope>NUCLEOTIDE SEQUENCE [LARGE SCALE GENOMIC DNA]</scope>
    <source>
        <strain evidence="1 2">CMES1059</strain>
    </source>
</reference>
<comment type="caution">
    <text evidence="1">The sequence shown here is derived from an EMBL/GenBank/DDBJ whole genome shotgun (WGS) entry which is preliminary data.</text>
</comment>
<name>A0ACC3ZLJ9_COLTU</name>
<proteinExistence type="predicted"/>
<gene>
    <name evidence="1" type="ORF">CTRU02_202873</name>
</gene>
<keyword evidence="1" id="KW-0032">Aminotransferase</keyword>